<protein>
    <recommendedName>
        <fullName evidence="1">UPF0735 ACT domain-containing protein FD31_GL001988</fullName>
    </recommendedName>
</protein>
<accession>A0A0R1W927</accession>
<dbReference type="AlphaFoldDB" id="A0A0R1W927"/>
<dbReference type="EMBL" id="AZFV01000041">
    <property type="protein sequence ID" value="KRM14385.1"/>
    <property type="molecule type" value="Genomic_DNA"/>
</dbReference>
<dbReference type="SUPFAM" id="SSF55021">
    <property type="entry name" value="ACT-like"/>
    <property type="match status" value="1"/>
</dbReference>
<dbReference type="HAMAP" id="MF_00707">
    <property type="entry name" value="UPF0735"/>
    <property type="match status" value="1"/>
</dbReference>
<dbReference type="CDD" id="cd04888">
    <property type="entry name" value="ACT_PheB-BS"/>
    <property type="match status" value="1"/>
</dbReference>
<dbReference type="NCBIfam" id="NF003361">
    <property type="entry name" value="PRK04435.1"/>
    <property type="match status" value="1"/>
</dbReference>
<evidence type="ECO:0000259" key="2">
    <source>
        <dbReference type="PROSITE" id="PS51671"/>
    </source>
</evidence>
<comment type="caution">
    <text evidence="3">The sequence shown here is derived from an EMBL/GenBank/DDBJ whole genome shotgun (WGS) entry which is preliminary data.</text>
</comment>
<dbReference type="InterPro" id="IPR002912">
    <property type="entry name" value="ACT_dom"/>
</dbReference>
<name>A0A0R1W927_9LACO</name>
<dbReference type="InterPro" id="IPR045865">
    <property type="entry name" value="ACT-like_dom_sf"/>
</dbReference>
<dbReference type="InterPro" id="IPR008310">
    <property type="entry name" value="UPF0735_ACT_dom-cont"/>
</dbReference>
<proteinExistence type="inferred from homology"/>
<evidence type="ECO:0000313" key="3">
    <source>
        <dbReference type="EMBL" id="KRM14385.1"/>
    </source>
</evidence>
<gene>
    <name evidence="3" type="ORF">FD31_GL001988</name>
</gene>
<dbReference type="PROSITE" id="PS51671">
    <property type="entry name" value="ACT"/>
    <property type="match status" value="1"/>
</dbReference>
<dbReference type="PATRIC" id="fig|1423774.3.peg.2066"/>
<keyword evidence="4" id="KW-1185">Reference proteome</keyword>
<feature type="domain" description="ACT" evidence="2">
    <location>
        <begin position="74"/>
        <end position="149"/>
    </location>
</feature>
<organism evidence="3 4">
    <name type="scientific">Companilactobacillus nantensis DSM 16982</name>
    <dbReference type="NCBI Taxonomy" id="1423774"/>
    <lineage>
        <taxon>Bacteria</taxon>
        <taxon>Bacillati</taxon>
        <taxon>Bacillota</taxon>
        <taxon>Bacilli</taxon>
        <taxon>Lactobacillales</taxon>
        <taxon>Lactobacillaceae</taxon>
        <taxon>Companilactobacillus</taxon>
    </lineage>
</organism>
<evidence type="ECO:0000313" key="4">
    <source>
        <dbReference type="Proteomes" id="UP000051302"/>
    </source>
</evidence>
<dbReference type="PIRSF" id="PIRSF025624">
    <property type="entry name" value="ACT_PheB"/>
    <property type="match status" value="1"/>
</dbReference>
<dbReference type="Proteomes" id="UP000051302">
    <property type="component" value="Unassembled WGS sequence"/>
</dbReference>
<sequence length="150" mass="16985">MRGIMTVEKYYIVDSSILPESFDRVIKARNLLETKKVHNVSEAVKEVGISRGTYYKYKDLVFLPDEDMTDRKAVISMMLHHEQGILSKVLVDISESNASILTINQNIPIHNIATVVISLDISHLNGTIDDLLDKLKLSDFVDNVRLISIE</sequence>
<evidence type="ECO:0000256" key="1">
    <source>
        <dbReference type="HAMAP-Rule" id="MF_00707"/>
    </source>
</evidence>
<comment type="similarity">
    <text evidence="1">Belongs to the UPF0735 family.</text>
</comment>
<dbReference type="STRING" id="1423774.FD31_GL001988"/>
<reference evidence="3 4" key="1">
    <citation type="journal article" date="2015" name="Genome Announc.">
        <title>Expanding the biotechnology potential of lactobacilli through comparative genomics of 213 strains and associated genera.</title>
        <authorList>
            <person name="Sun Z."/>
            <person name="Harris H.M."/>
            <person name="McCann A."/>
            <person name="Guo C."/>
            <person name="Argimon S."/>
            <person name="Zhang W."/>
            <person name="Yang X."/>
            <person name="Jeffery I.B."/>
            <person name="Cooney J.C."/>
            <person name="Kagawa T.F."/>
            <person name="Liu W."/>
            <person name="Song Y."/>
            <person name="Salvetti E."/>
            <person name="Wrobel A."/>
            <person name="Rasinkangas P."/>
            <person name="Parkhill J."/>
            <person name="Rea M.C."/>
            <person name="O'Sullivan O."/>
            <person name="Ritari J."/>
            <person name="Douillard F.P."/>
            <person name="Paul Ross R."/>
            <person name="Yang R."/>
            <person name="Briner A.E."/>
            <person name="Felis G.E."/>
            <person name="de Vos W.M."/>
            <person name="Barrangou R."/>
            <person name="Klaenhammer T.R."/>
            <person name="Caufield P.W."/>
            <person name="Cui Y."/>
            <person name="Zhang H."/>
            <person name="O'Toole P.W."/>
        </authorList>
    </citation>
    <scope>NUCLEOTIDE SEQUENCE [LARGE SCALE GENOMIC DNA]</scope>
    <source>
        <strain evidence="3 4">DSM 16982</strain>
    </source>
</reference>